<dbReference type="PANTHER" id="PTHR35043">
    <property type="entry name" value="TRANSCRIPTION FACTOR DOMAIN-CONTAINING PROTEIN"/>
    <property type="match status" value="1"/>
</dbReference>
<dbReference type="EMBL" id="CAJRGZ010000019">
    <property type="protein sequence ID" value="CAG5165112.1"/>
    <property type="molecule type" value="Genomic_DNA"/>
</dbReference>
<protein>
    <submittedName>
        <fullName evidence="2">Uncharacterized protein</fullName>
    </submittedName>
</protein>
<keyword evidence="3" id="KW-1185">Reference proteome</keyword>
<keyword evidence="1" id="KW-1133">Transmembrane helix</keyword>
<dbReference type="Proteomes" id="UP000676310">
    <property type="component" value="Unassembled WGS sequence"/>
</dbReference>
<sequence length="596" mass="68070">MYTPPANATFYSWKAEPYVRGTSSILTSCLITLTLCVWTAVHLNIPKYRKASEATWRKVAWLFTAMLAPELVALAAFCQYREASALGGYVREVYGQKEPSFWSISTLTWRKKLEVEEKGTSESEQFQQLDAPNKQRQRHPWTRTHSFYALMGGFAIDTRKCQQKFLSHNRNRMILNLDGFKRLLQHEPDLLPDLSLEEIQDKSKASNIAKTIVCCQAIWFCAQCCARWYADTGFSLLELNTLAHCICALLIFMLWWKKPLDVESPTLINAENMMELAGFMALCSYSRSSRKSRRSHPCLRLVPDWSQSPLPDISSEEVTLQCPEREADVARKPKQKATSSWMDAYYKHPHGQEYTPGPLPPGSIMVEPISHRTFGCFQYLGPCAKHDDTPQAVKRKPSLRRTYIHKLVLSETDQYCWLLASKGLTKYGWSLVTYDDESTDARSPKEYLADCNERMLVDRVGDIPRIETLSGVIIVATLAIAGFLYGGVHLAAWHTIFKTKIEEYLWKISAISLAASGPIGVCVIFIFRSWKIEREYDMSLGRFLLTSLLMFLLPAVGVVYVVARVYLIAESFINLMYLEASVFVVPNWLQYFPHIT</sequence>
<gene>
    <name evidence="2" type="ORF">ALTATR162_LOCUS6748</name>
</gene>
<dbReference type="GeneID" id="67018671"/>
<evidence type="ECO:0000256" key="1">
    <source>
        <dbReference type="SAM" id="Phobius"/>
    </source>
</evidence>
<keyword evidence="1" id="KW-0472">Membrane</keyword>
<organism evidence="2 3">
    <name type="scientific">Alternaria atra</name>
    <dbReference type="NCBI Taxonomy" id="119953"/>
    <lineage>
        <taxon>Eukaryota</taxon>
        <taxon>Fungi</taxon>
        <taxon>Dikarya</taxon>
        <taxon>Ascomycota</taxon>
        <taxon>Pezizomycotina</taxon>
        <taxon>Dothideomycetes</taxon>
        <taxon>Pleosporomycetidae</taxon>
        <taxon>Pleosporales</taxon>
        <taxon>Pleosporineae</taxon>
        <taxon>Pleosporaceae</taxon>
        <taxon>Alternaria</taxon>
        <taxon>Alternaria sect. Ulocladioides</taxon>
    </lineage>
</organism>
<reference evidence="2" key="1">
    <citation type="submission" date="2021-05" db="EMBL/GenBank/DDBJ databases">
        <authorList>
            <person name="Stam R."/>
        </authorList>
    </citation>
    <scope>NUCLEOTIDE SEQUENCE</scope>
    <source>
        <strain evidence="2">CS162</strain>
    </source>
</reference>
<dbReference type="PANTHER" id="PTHR35043:SF9">
    <property type="match status" value="1"/>
</dbReference>
<dbReference type="RefSeq" id="XP_043170305.1">
    <property type="nucleotide sequence ID" value="XM_043314370.1"/>
</dbReference>
<evidence type="ECO:0000313" key="3">
    <source>
        <dbReference type="Proteomes" id="UP000676310"/>
    </source>
</evidence>
<feature type="transmembrane region" description="Helical" evidence="1">
    <location>
        <begin position="236"/>
        <end position="255"/>
    </location>
</feature>
<dbReference type="OrthoDB" id="3061561at2759"/>
<feature type="transmembrane region" description="Helical" evidence="1">
    <location>
        <begin position="20"/>
        <end position="41"/>
    </location>
</feature>
<name>A0A8J2N0Z8_9PLEO</name>
<feature type="transmembrane region" description="Helical" evidence="1">
    <location>
        <begin position="548"/>
        <end position="569"/>
    </location>
</feature>
<feature type="transmembrane region" description="Helical" evidence="1">
    <location>
        <begin position="469"/>
        <end position="492"/>
    </location>
</feature>
<proteinExistence type="predicted"/>
<dbReference type="AlphaFoldDB" id="A0A8J2N0Z8"/>
<accession>A0A8J2N0Z8</accession>
<feature type="transmembrane region" description="Helical" evidence="1">
    <location>
        <begin position="504"/>
        <end position="527"/>
    </location>
</feature>
<comment type="caution">
    <text evidence="2">The sequence shown here is derived from an EMBL/GenBank/DDBJ whole genome shotgun (WGS) entry which is preliminary data.</text>
</comment>
<keyword evidence="1" id="KW-0812">Transmembrane</keyword>
<feature type="transmembrane region" description="Helical" evidence="1">
    <location>
        <begin position="267"/>
        <end position="285"/>
    </location>
</feature>
<evidence type="ECO:0000313" key="2">
    <source>
        <dbReference type="EMBL" id="CAG5165112.1"/>
    </source>
</evidence>